<dbReference type="InterPro" id="IPR050437">
    <property type="entry name" value="Ribos_protein_bS1-like"/>
</dbReference>
<dbReference type="InterPro" id="IPR003029">
    <property type="entry name" value="S1_domain"/>
</dbReference>
<dbReference type="PANTHER" id="PTHR10724:SF10">
    <property type="entry name" value="S1 RNA-BINDING DOMAIN-CONTAINING PROTEIN 1"/>
    <property type="match status" value="1"/>
</dbReference>
<feature type="domain" description="S1 motif" evidence="2">
    <location>
        <begin position="266"/>
        <end position="334"/>
    </location>
</feature>
<feature type="compositionally biased region" description="Polar residues" evidence="1">
    <location>
        <begin position="83"/>
        <end position="93"/>
    </location>
</feature>
<sequence length="437" mass="49275">MGGSGAKRRRQDQRQPSSTTVPTHQEPPTKKSKKPKHLHRKLQQAQDDITQQELIRKAIMELENSKKHKQKQQQGMQKTSSQNDNQRQTNSRGSVPPNRPSTKEKIKETSRQQSTTKKAQPVAEDKPTATKTAASVSFMIDKNNTEHGDKHNSTNVDSDDDDIDIDLEAPARRQRGKRRRGRQPTSEITEESQTSAPAAMTHSTEKVTSSKTNKNKTKDLDAKSREEINNKRDESNSAVIPTTHSEPTKAKRYCHGRKPVTDFVLGQSYPGKVVYVKDFGIFVDINCHIDAFCHVSRLSDEFVASPHDLYKPGDEIPAARIVELERKRITISLQSEKMQEQEQASRQAREERKYLRSRKGARNKETKKVQSTSSDAAKNEKSAGQTELENRPLPMKEPVAAPPVDPANMTPAELKRARKLERRAARRASAEEIVASQ</sequence>
<gene>
    <name evidence="3" type="ORF">FisN_8Lh379</name>
</gene>
<accession>A0A1Z5JNI1</accession>
<dbReference type="SUPFAM" id="SSF50249">
    <property type="entry name" value="Nucleic acid-binding proteins"/>
    <property type="match status" value="1"/>
</dbReference>
<dbReference type="GO" id="GO:0003729">
    <property type="term" value="F:mRNA binding"/>
    <property type="evidence" value="ECO:0007669"/>
    <property type="project" value="TreeGrafter"/>
</dbReference>
<evidence type="ECO:0000313" key="3">
    <source>
        <dbReference type="EMBL" id="GAX15328.1"/>
    </source>
</evidence>
<feature type="compositionally biased region" description="Low complexity" evidence="1">
    <location>
        <begin position="72"/>
        <end position="82"/>
    </location>
</feature>
<feature type="compositionally biased region" description="Polar residues" evidence="1">
    <location>
        <begin position="369"/>
        <end position="387"/>
    </location>
</feature>
<protein>
    <recommendedName>
        <fullName evidence="2">S1 motif domain-containing protein</fullName>
    </recommendedName>
</protein>
<feature type="compositionally biased region" description="Basic and acidic residues" evidence="1">
    <location>
        <begin position="101"/>
        <end position="110"/>
    </location>
</feature>
<dbReference type="Proteomes" id="UP000198406">
    <property type="component" value="Unassembled WGS sequence"/>
</dbReference>
<comment type="caution">
    <text evidence="3">The sequence shown here is derived from an EMBL/GenBank/DDBJ whole genome shotgun (WGS) entry which is preliminary data.</text>
</comment>
<name>A0A1Z5JNI1_FISSO</name>
<feature type="compositionally biased region" description="Acidic residues" evidence="1">
    <location>
        <begin position="157"/>
        <end position="167"/>
    </location>
</feature>
<evidence type="ECO:0000259" key="2">
    <source>
        <dbReference type="PROSITE" id="PS50126"/>
    </source>
</evidence>
<dbReference type="CDD" id="cd00164">
    <property type="entry name" value="S1_like"/>
    <property type="match status" value="1"/>
</dbReference>
<dbReference type="OrthoDB" id="412781at2759"/>
<feature type="compositionally biased region" description="Basic residues" evidence="1">
    <location>
        <begin position="416"/>
        <end position="426"/>
    </location>
</feature>
<feature type="compositionally biased region" description="Polar residues" evidence="1">
    <location>
        <begin position="236"/>
        <end position="245"/>
    </location>
</feature>
<keyword evidence="4" id="KW-1185">Reference proteome</keyword>
<evidence type="ECO:0000256" key="1">
    <source>
        <dbReference type="SAM" id="MobiDB-lite"/>
    </source>
</evidence>
<dbReference type="GO" id="GO:0003735">
    <property type="term" value="F:structural constituent of ribosome"/>
    <property type="evidence" value="ECO:0007669"/>
    <property type="project" value="TreeGrafter"/>
</dbReference>
<feature type="compositionally biased region" description="Basic residues" evidence="1">
    <location>
        <begin position="30"/>
        <end position="42"/>
    </location>
</feature>
<dbReference type="InParanoid" id="A0A1Z5JNI1"/>
<feature type="compositionally biased region" description="Polar residues" evidence="1">
    <location>
        <begin position="184"/>
        <end position="196"/>
    </location>
</feature>
<dbReference type="AlphaFoldDB" id="A0A1Z5JNI1"/>
<organism evidence="3 4">
    <name type="scientific">Fistulifera solaris</name>
    <name type="common">Oleaginous diatom</name>
    <dbReference type="NCBI Taxonomy" id="1519565"/>
    <lineage>
        <taxon>Eukaryota</taxon>
        <taxon>Sar</taxon>
        <taxon>Stramenopiles</taxon>
        <taxon>Ochrophyta</taxon>
        <taxon>Bacillariophyta</taxon>
        <taxon>Bacillariophyceae</taxon>
        <taxon>Bacillariophycidae</taxon>
        <taxon>Naviculales</taxon>
        <taxon>Naviculaceae</taxon>
        <taxon>Fistulifera</taxon>
    </lineage>
</organism>
<feature type="compositionally biased region" description="Polar residues" evidence="1">
    <location>
        <begin position="43"/>
        <end position="53"/>
    </location>
</feature>
<dbReference type="GO" id="GO:0006412">
    <property type="term" value="P:translation"/>
    <property type="evidence" value="ECO:0007669"/>
    <property type="project" value="TreeGrafter"/>
</dbReference>
<dbReference type="Gene3D" id="2.40.50.140">
    <property type="entry name" value="Nucleic acid-binding proteins"/>
    <property type="match status" value="1"/>
</dbReference>
<dbReference type="InterPro" id="IPR012340">
    <property type="entry name" value="NA-bd_OB-fold"/>
</dbReference>
<dbReference type="EMBL" id="BDSP01000092">
    <property type="protein sequence ID" value="GAX15328.1"/>
    <property type="molecule type" value="Genomic_DNA"/>
</dbReference>
<feature type="compositionally biased region" description="Polar residues" evidence="1">
    <location>
        <begin position="14"/>
        <end position="23"/>
    </location>
</feature>
<dbReference type="Pfam" id="PF00575">
    <property type="entry name" value="S1"/>
    <property type="match status" value="1"/>
</dbReference>
<feature type="compositionally biased region" description="Basic and acidic residues" evidence="1">
    <location>
        <begin position="54"/>
        <end position="65"/>
    </location>
</feature>
<feature type="compositionally biased region" description="Basic and acidic residues" evidence="1">
    <location>
        <begin position="143"/>
        <end position="152"/>
    </location>
</feature>
<dbReference type="PANTHER" id="PTHR10724">
    <property type="entry name" value="30S RIBOSOMAL PROTEIN S1"/>
    <property type="match status" value="1"/>
</dbReference>
<evidence type="ECO:0000313" key="4">
    <source>
        <dbReference type="Proteomes" id="UP000198406"/>
    </source>
</evidence>
<reference evidence="3 4" key="1">
    <citation type="journal article" date="2015" name="Plant Cell">
        <title>Oil accumulation by the oleaginous diatom Fistulifera solaris as revealed by the genome and transcriptome.</title>
        <authorList>
            <person name="Tanaka T."/>
            <person name="Maeda Y."/>
            <person name="Veluchamy A."/>
            <person name="Tanaka M."/>
            <person name="Abida H."/>
            <person name="Marechal E."/>
            <person name="Bowler C."/>
            <person name="Muto M."/>
            <person name="Sunaga Y."/>
            <person name="Tanaka M."/>
            <person name="Yoshino T."/>
            <person name="Taniguchi T."/>
            <person name="Fukuda Y."/>
            <person name="Nemoto M."/>
            <person name="Matsumoto M."/>
            <person name="Wong P.S."/>
            <person name="Aburatani S."/>
            <person name="Fujibuchi W."/>
        </authorList>
    </citation>
    <scope>NUCLEOTIDE SEQUENCE [LARGE SCALE GENOMIC DNA]</scope>
    <source>
        <strain evidence="3 4">JPCC DA0580</strain>
    </source>
</reference>
<feature type="region of interest" description="Disordered" evidence="1">
    <location>
        <begin position="1"/>
        <end position="249"/>
    </location>
</feature>
<dbReference type="SMART" id="SM00316">
    <property type="entry name" value="S1"/>
    <property type="match status" value="1"/>
</dbReference>
<feature type="compositionally biased region" description="Basic residues" evidence="1">
    <location>
        <begin position="172"/>
        <end position="182"/>
    </location>
</feature>
<dbReference type="PROSITE" id="PS50126">
    <property type="entry name" value="S1"/>
    <property type="match status" value="1"/>
</dbReference>
<proteinExistence type="predicted"/>
<feature type="compositionally biased region" description="Basic and acidic residues" evidence="1">
    <location>
        <begin position="216"/>
        <end position="235"/>
    </location>
</feature>
<feature type="compositionally biased region" description="Basic residues" evidence="1">
    <location>
        <begin position="1"/>
        <end position="11"/>
    </location>
</feature>
<feature type="region of interest" description="Disordered" evidence="1">
    <location>
        <begin position="335"/>
        <end position="437"/>
    </location>
</feature>